<gene>
    <name evidence="2" type="ORF">GON04_22765</name>
</gene>
<dbReference type="Gene3D" id="3.20.20.140">
    <property type="entry name" value="Metal-dependent hydrolases"/>
    <property type="match status" value="1"/>
</dbReference>
<dbReference type="EMBL" id="WSEL01000009">
    <property type="protein sequence ID" value="MVQ32296.1"/>
    <property type="molecule type" value="Genomic_DNA"/>
</dbReference>
<accession>A0A6N8J274</accession>
<keyword evidence="2" id="KW-0378">Hydrolase</keyword>
<organism evidence="2 3">
    <name type="scientific">Ramlibacter pinisoli</name>
    <dbReference type="NCBI Taxonomy" id="2682844"/>
    <lineage>
        <taxon>Bacteria</taxon>
        <taxon>Pseudomonadati</taxon>
        <taxon>Pseudomonadota</taxon>
        <taxon>Betaproteobacteria</taxon>
        <taxon>Burkholderiales</taxon>
        <taxon>Comamonadaceae</taxon>
        <taxon>Ramlibacter</taxon>
    </lineage>
</organism>
<protein>
    <submittedName>
        <fullName evidence="2">Amidohydrolase family protein</fullName>
    </submittedName>
</protein>
<comment type="caution">
    <text evidence="2">The sequence shown here is derived from an EMBL/GenBank/DDBJ whole genome shotgun (WGS) entry which is preliminary data.</text>
</comment>
<dbReference type="AlphaFoldDB" id="A0A6N8J274"/>
<dbReference type="Pfam" id="PF04909">
    <property type="entry name" value="Amidohydro_2"/>
    <property type="match status" value="1"/>
</dbReference>
<dbReference type="Proteomes" id="UP000469385">
    <property type="component" value="Unassembled WGS sequence"/>
</dbReference>
<reference evidence="2 3" key="1">
    <citation type="submission" date="2019-12" db="EMBL/GenBank/DDBJ databases">
        <authorList>
            <person name="Huq M.A."/>
        </authorList>
    </citation>
    <scope>NUCLEOTIDE SEQUENCE [LARGE SCALE GENOMIC DNA]</scope>
    <source>
        <strain evidence="2 3">MAH-25</strain>
    </source>
</reference>
<evidence type="ECO:0000259" key="1">
    <source>
        <dbReference type="Pfam" id="PF04909"/>
    </source>
</evidence>
<dbReference type="SUPFAM" id="SSF51556">
    <property type="entry name" value="Metallo-dependent hydrolases"/>
    <property type="match status" value="1"/>
</dbReference>
<proteinExistence type="predicted"/>
<dbReference type="RefSeq" id="WP_157400267.1">
    <property type="nucleotide sequence ID" value="NZ_WSEL01000009.1"/>
</dbReference>
<evidence type="ECO:0000313" key="2">
    <source>
        <dbReference type="EMBL" id="MVQ32296.1"/>
    </source>
</evidence>
<dbReference type="PANTHER" id="PTHR35563">
    <property type="entry name" value="BARREL METAL-DEPENDENT HYDROLASE, PUTATIVE (AFU_ORTHOLOGUE AFUA_1G16240)-RELATED"/>
    <property type="match status" value="1"/>
</dbReference>
<name>A0A6N8J274_9BURK</name>
<dbReference type="GO" id="GO:0016787">
    <property type="term" value="F:hydrolase activity"/>
    <property type="evidence" value="ECO:0007669"/>
    <property type="project" value="UniProtKB-KW"/>
</dbReference>
<sequence length="292" mass="31485">MSQVPWSAGASLPALRVPPGSVDAHHHIYDARFPYDAHASLRPPPATVADYQRLQRKLGLARSVVVQPSSYGTDNRCLVDALQQLGTSARGVAVIDSACTHADLEDLDRAGVRGIRFNLSRPAGAAVESLQVLAERIAPLGWHVQVHALGPAYLQLEDVLSRLPVTLVIDHLGRVDPASPDRDRILAVLRRLADNGRTWIKVSGAYHDTRTGAPSYADTGAMARDWLARYPERTVWGTDWPHPSAVAGEKVLPDDAALLDCLGSWLPAGTALERLLVGNPSQLYGFDAPVTG</sequence>
<feature type="domain" description="Amidohydrolase-related" evidence="1">
    <location>
        <begin position="22"/>
        <end position="286"/>
    </location>
</feature>
<evidence type="ECO:0000313" key="3">
    <source>
        <dbReference type="Proteomes" id="UP000469385"/>
    </source>
</evidence>
<dbReference type="InterPro" id="IPR032466">
    <property type="entry name" value="Metal_Hydrolase"/>
</dbReference>
<keyword evidence="3" id="KW-1185">Reference proteome</keyword>
<dbReference type="InterPro" id="IPR052358">
    <property type="entry name" value="Aro_Compnd_Degr_Hydrolases"/>
</dbReference>
<dbReference type="PANTHER" id="PTHR35563:SF2">
    <property type="entry name" value="BARREL METAL-DEPENDENT HYDROLASE, PUTATIVE (AFU_ORTHOLOGUE AFUA_1G16240)-RELATED"/>
    <property type="match status" value="1"/>
</dbReference>
<dbReference type="InterPro" id="IPR006680">
    <property type="entry name" value="Amidohydro-rel"/>
</dbReference>